<evidence type="ECO:0000313" key="2">
    <source>
        <dbReference type="Proteomes" id="UP000092600"/>
    </source>
</evidence>
<dbReference type="Proteomes" id="UP000092600">
    <property type="component" value="Unassembled WGS sequence"/>
</dbReference>
<comment type="caution">
    <text evidence="1">The sequence shown here is derived from an EMBL/GenBank/DDBJ whole genome shotgun (WGS) entry which is preliminary data.</text>
</comment>
<dbReference type="AlphaFoldDB" id="A0A199UFC1"/>
<proteinExistence type="predicted"/>
<evidence type="ECO:0000313" key="1">
    <source>
        <dbReference type="EMBL" id="OAY63443.1"/>
    </source>
</evidence>
<organism evidence="1 2">
    <name type="scientific">Ananas comosus</name>
    <name type="common">Pineapple</name>
    <name type="synonym">Ananas ananas</name>
    <dbReference type="NCBI Taxonomy" id="4615"/>
    <lineage>
        <taxon>Eukaryota</taxon>
        <taxon>Viridiplantae</taxon>
        <taxon>Streptophyta</taxon>
        <taxon>Embryophyta</taxon>
        <taxon>Tracheophyta</taxon>
        <taxon>Spermatophyta</taxon>
        <taxon>Magnoliopsida</taxon>
        <taxon>Liliopsida</taxon>
        <taxon>Poales</taxon>
        <taxon>Bromeliaceae</taxon>
        <taxon>Bromelioideae</taxon>
        <taxon>Ananas</taxon>
    </lineage>
</organism>
<accession>A0A199UFC1</accession>
<gene>
    <name evidence="1" type="ORF">ACMD2_15576</name>
</gene>
<protein>
    <submittedName>
        <fullName evidence="1">Uncharacterized protein</fullName>
    </submittedName>
</protein>
<name>A0A199UFC1_ANACO</name>
<reference evidence="1 2" key="1">
    <citation type="journal article" date="2016" name="DNA Res.">
        <title>The draft genome of MD-2 pineapple using hybrid error correction of long reads.</title>
        <authorList>
            <person name="Redwan R.M."/>
            <person name="Saidin A."/>
            <person name="Kumar S.V."/>
        </authorList>
    </citation>
    <scope>NUCLEOTIDE SEQUENCE [LARGE SCALE GENOMIC DNA]</scope>
    <source>
        <strain evidence="2">cv. MD2</strain>
        <tissue evidence="1">Leaf</tissue>
    </source>
</reference>
<sequence length="203" mass="22593">MPARYSAMWRNIGMARSKCGRERVVRGTKIGGRDENGGAAVVAPLRLHAPQLCPSLNSAVLNAAKVAWALCHGPPEYTPGMRAVDGATNRRKRPRKKKQRRAILINCVSREKRGKVKWYLYREEKGRTKLMHVRSVITIAIGGPTRPRGRYLARVNHSGVDSFAPPTESNSTTIPAGEQMLTWICLIEVALDKKVPDHRDLPP</sequence>
<dbReference type="EMBL" id="LSRQ01008341">
    <property type="protein sequence ID" value="OAY63443.1"/>
    <property type="molecule type" value="Genomic_DNA"/>
</dbReference>